<comment type="caution">
    <text evidence="1">The sequence shown here is derived from an EMBL/GenBank/DDBJ whole genome shotgun (WGS) entry which is preliminary data.</text>
</comment>
<dbReference type="InterPro" id="IPR029063">
    <property type="entry name" value="SAM-dependent_MTases_sf"/>
</dbReference>
<evidence type="ECO:0000313" key="2">
    <source>
        <dbReference type="Proteomes" id="UP000292085"/>
    </source>
</evidence>
<keyword evidence="1" id="KW-0489">Methyltransferase</keyword>
<dbReference type="Pfam" id="PF13578">
    <property type="entry name" value="Methyltransf_24"/>
    <property type="match status" value="1"/>
</dbReference>
<dbReference type="GO" id="GO:0008168">
    <property type="term" value="F:methyltransferase activity"/>
    <property type="evidence" value="ECO:0007669"/>
    <property type="project" value="UniProtKB-KW"/>
</dbReference>
<keyword evidence="2" id="KW-1185">Reference proteome</keyword>
<gene>
    <name evidence="1" type="ORF">EWE75_24210</name>
</gene>
<keyword evidence="1" id="KW-0808">Transferase</keyword>
<dbReference type="EMBL" id="SGIS01000113">
    <property type="protein sequence ID" value="RZF58654.1"/>
    <property type="molecule type" value="Genomic_DNA"/>
</dbReference>
<evidence type="ECO:0000313" key="1">
    <source>
        <dbReference type="EMBL" id="RZF58654.1"/>
    </source>
</evidence>
<dbReference type="OrthoDB" id="9795498at2"/>
<reference evidence="1 2" key="1">
    <citation type="submission" date="2019-02" db="EMBL/GenBank/DDBJ databases">
        <authorList>
            <person name="Li Y."/>
        </authorList>
    </citation>
    <scope>NUCLEOTIDE SEQUENCE [LARGE SCALE GENOMIC DNA]</scope>
    <source>
        <strain evidence="1 2">3-7</strain>
    </source>
</reference>
<proteinExistence type="predicted"/>
<organism evidence="1 2">
    <name type="scientific">Sphingomonas populi</name>
    <dbReference type="NCBI Taxonomy" id="2484750"/>
    <lineage>
        <taxon>Bacteria</taxon>
        <taxon>Pseudomonadati</taxon>
        <taxon>Pseudomonadota</taxon>
        <taxon>Alphaproteobacteria</taxon>
        <taxon>Sphingomonadales</taxon>
        <taxon>Sphingomonadaceae</taxon>
        <taxon>Sphingomonas</taxon>
    </lineage>
</organism>
<dbReference type="GO" id="GO:0032259">
    <property type="term" value="P:methylation"/>
    <property type="evidence" value="ECO:0007669"/>
    <property type="project" value="UniProtKB-KW"/>
</dbReference>
<dbReference type="Proteomes" id="UP000292085">
    <property type="component" value="Unassembled WGS sequence"/>
</dbReference>
<accession>A0A4Q6XN09</accession>
<dbReference type="SUPFAM" id="SSF53335">
    <property type="entry name" value="S-adenosyl-L-methionine-dependent methyltransferases"/>
    <property type="match status" value="1"/>
</dbReference>
<sequence length="346" mass="40461">MKITYPHCATRVYDMELSRLSPNELFSAILKRFPTAWEERYWGNELKHLPIEDIIRRLMGGNEHKDLVKSNGLMFKPAGHFYSPIVDTTFVLERKSSIFSKNKDIDGIDINESYQKEFVQFLESVEVNLPFRDAQSPEHRYFYDNNAFVWGDGAVYAAMLMRHRPNKIIEIGSGYSSALALDVIDRIDGYCPNVKLFDPYPELVKSILANYPSENVSIDGKFIQDVPLEDLSDLKAGDFYFMDTTHVVKTGSDVLYHFEEVLPRLKSGVIVHIHDIFWPFEYPMSWVVDDKLSWNELYYFRAFMTHNPQYEILFFNDFMRKNNSNLFRSSSVFLRNSGASIWLRKK</sequence>
<name>A0A4Q6XN09_9SPHN</name>
<dbReference type="Gene3D" id="3.40.50.150">
    <property type="entry name" value="Vaccinia Virus protein VP39"/>
    <property type="match status" value="1"/>
</dbReference>
<protein>
    <submittedName>
        <fullName evidence="1">Class I SAM-dependent methyltransferase</fullName>
    </submittedName>
</protein>
<dbReference type="AlphaFoldDB" id="A0A4Q6XN09"/>